<evidence type="ECO:0000313" key="3">
    <source>
        <dbReference type="EMBL" id="KAF2681524.1"/>
    </source>
</evidence>
<dbReference type="AlphaFoldDB" id="A0A6G1ITF0"/>
<keyword evidence="4" id="KW-1185">Reference proteome</keyword>
<protein>
    <submittedName>
        <fullName evidence="3">Uncharacterized protein</fullName>
    </submittedName>
</protein>
<name>A0A6G1ITF0_9PLEO</name>
<reference evidence="3" key="1">
    <citation type="journal article" date="2020" name="Stud. Mycol.">
        <title>101 Dothideomycetes genomes: a test case for predicting lifestyles and emergence of pathogens.</title>
        <authorList>
            <person name="Haridas S."/>
            <person name="Albert R."/>
            <person name="Binder M."/>
            <person name="Bloem J."/>
            <person name="Labutti K."/>
            <person name="Salamov A."/>
            <person name="Andreopoulos B."/>
            <person name="Baker S."/>
            <person name="Barry K."/>
            <person name="Bills G."/>
            <person name="Bluhm B."/>
            <person name="Cannon C."/>
            <person name="Castanera R."/>
            <person name="Culley D."/>
            <person name="Daum C."/>
            <person name="Ezra D."/>
            <person name="Gonzalez J."/>
            <person name="Henrissat B."/>
            <person name="Kuo A."/>
            <person name="Liang C."/>
            <person name="Lipzen A."/>
            <person name="Lutzoni F."/>
            <person name="Magnuson J."/>
            <person name="Mondo S."/>
            <person name="Nolan M."/>
            <person name="Ohm R."/>
            <person name="Pangilinan J."/>
            <person name="Park H.-J."/>
            <person name="Ramirez L."/>
            <person name="Alfaro M."/>
            <person name="Sun H."/>
            <person name="Tritt A."/>
            <person name="Yoshinaga Y."/>
            <person name="Zwiers L.-H."/>
            <person name="Turgeon B."/>
            <person name="Goodwin S."/>
            <person name="Spatafora J."/>
            <person name="Crous P."/>
            <person name="Grigoriev I."/>
        </authorList>
    </citation>
    <scope>NUCLEOTIDE SEQUENCE</scope>
    <source>
        <strain evidence="3">CBS 122367</strain>
    </source>
</reference>
<proteinExistence type="predicted"/>
<accession>A0A6G1ITF0</accession>
<keyword evidence="2" id="KW-0812">Transmembrane</keyword>
<feature type="transmembrane region" description="Helical" evidence="2">
    <location>
        <begin position="20"/>
        <end position="41"/>
    </location>
</feature>
<evidence type="ECO:0000256" key="1">
    <source>
        <dbReference type="SAM" id="Coils"/>
    </source>
</evidence>
<evidence type="ECO:0000256" key="2">
    <source>
        <dbReference type="SAM" id="Phobius"/>
    </source>
</evidence>
<feature type="coiled-coil region" evidence="1">
    <location>
        <begin position="201"/>
        <end position="231"/>
    </location>
</feature>
<keyword evidence="1" id="KW-0175">Coiled coil</keyword>
<keyword evidence="2" id="KW-0472">Membrane</keyword>
<dbReference type="PANTHER" id="PTHR41390">
    <property type="entry name" value="CHROMOSOME 7, WHOLE GENOME SHOTGUN SEQUENCE"/>
    <property type="match status" value="1"/>
</dbReference>
<evidence type="ECO:0000313" key="4">
    <source>
        <dbReference type="Proteomes" id="UP000799291"/>
    </source>
</evidence>
<dbReference type="OrthoDB" id="5565730at2759"/>
<organism evidence="3 4">
    <name type="scientific">Lentithecium fluviatile CBS 122367</name>
    <dbReference type="NCBI Taxonomy" id="1168545"/>
    <lineage>
        <taxon>Eukaryota</taxon>
        <taxon>Fungi</taxon>
        <taxon>Dikarya</taxon>
        <taxon>Ascomycota</taxon>
        <taxon>Pezizomycotina</taxon>
        <taxon>Dothideomycetes</taxon>
        <taxon>Pleosporomycetidae</taxon>
        <taxon>Pleosporales</taxon>
        <taxon>Massarineae</taxon>
        <taxon>Lentitheciaceae</taxon>
        <taxon>Lentithecium</taxon>
    </lineage>
</organism>
<keyword evidence="2" id="KW-1133">Transmembrane helix</keyword>
<dbReference type="PANTHER" id="PTHR41390:SF1">
    <property type="entry name" value="NADH-UBIQUINONE OXIDOREDUCTASE 213 KDA SUBUNIT"/>
    <property type="match status" value="1"/>
</dbReference>
<feature type="transmembrane region" description="Helical" evidence="2">
    <location>
        <begin position="47"/>
        <end position="67"/>
    </location>
</feature>
<dbReference type="EMBL" id="MU005591">
    <property type="protein sequence ID" value="KAF2681524.1"/>
    <property type="molecule type" value="Genomic_DNA"/>
</dbReference>
<dbReference type="Proteomes" id="UP000799291">
    <property type="component" value="Unassembled WGS sequence"/>
</dbReference>
<sequence>MTTRPASEQVTRPRDVAREAAMVGAGTAIPGLIIGAYSGTLRTSTPVLFSLVSGGQCFAIGSTFWTIRSTILSRVQLQNWWNTTRDSPRFLQIEPPSPRERIQASTLAGALTGFSLGFLFRGSKNVIPGTIMFSLFGWGGQKAYNFLDERNSEAVRKESLESEPVVKEERPTIMDRMAKSKWIPLKSLTDEEYEQIMGERLLRVEADIALIEDKIQELRKQQKEMDAQQEKDKK</sequence>
<gene>
    <name evidence="3" type="ORF">K458DRAFT_371967</name>
</gene>